<organism evidence="2 3">
    <name type="scientific">Atta colombica</name>
    <dbReference type="NCBI Taxonomy" id="520822"/>
    <lineage>
        <taxon>Eukaryota</taxon>
        <taxon>Metazoa</taxon>
        <taxon>Ecdysozoa</taxon>
        <taxon>Arthropoda</taxon>
        <taxon>Hexapoda</taxon>
        <taxon>Insecta</taxon>
        <taxon>Pterygota</taxon>
        <taxon>Neoptera</taxon>
        <taxon>Endopterygota</taxon>
        <taxon>Hymenoptera</taxon>
        <taxon>Apocrita</taxon>
        <taxon>Aculeata</taxon>
        <taxon>Formicoidea</taxon>
        <taxon>Formicidae</taxon>
        <taxon>Myrmicinae</taxon>
        <taxon>Atta</taxon>
    </lineage>
</organism>
<evidence type="ECO:0000313" key="2">
    <source>
        <dbReference type="EMBL" id="KYM80715.1"/>
    </source>
</evidence>
<keyword evidence="3" id="KW-1185">Reference proteome</keyword>
<proteinExistence type="predicted"/>
<dbReference type="AlphaFoldDB" id="A0A195B912"/>
<sequence>RRKNEAEQGAKLAGRSSKRKLHGQREQCVSRERSFNNPDLPFIREVMEEVEVGHERHGEEERGGGEC</sequence>
<reference evidence="2 3" key="1">
    <citation type="submission" date="2015-09" db="EMBL/GenBank/DDBJ databases">
        <title>Atta colombica WGS genome.</title>
        <authorList>
            <person name="Nygaard S."/>
            <person name="Hu H."/>
            <person name="Boomsma J."/>
            <person name="Zhang G."/>
        </authorList>
    </citation>
    <scope>NUCLEOTIDE SEQUENCE [LARGE SCALE GENOMIC DNA]</scope>
    <source>
        <strain evidence="2">Treedump-2</strain>
        <tissue evidence="2">Whole body</tissue>
    </source>
</reference>
<dbReference type="Proteomes" id="UP000078540">
    <property type="component" value="Unassembled WGS sequence"/>
</dbReference>
<dbReference type="EMBL" id="KQ976558">
    <property type="protein sequence ID" value="KYM80715.1"/>
    <property type="molecule type" value="Genomic_DNA"/>
</dbReference>
<feature type="region of interest" description="Disordered" evidence="1">
    <location>
        <begin position="1"/>
        <end position="36"/>
    </location>
</feature>
<protein>
    <submittedName>
        <fullName evidence="2">Uncharacterized protein</fullName>
    </submittedName>
</protein>
<evidence type="ECO:0000313" key="3">
    <source>
        <dbReference type="Proteomes" id="UP000078540"/>
    </source>
</evidence>
<name>A0A195B912_9HYME</name>
<evidence type="ECO:0000256" key="1">
    <source>
        <dbReference type="SAM" id="MobiDB-lite"/>
    </source>
</evidence>
<feature type="non-terminal residue" evidence="2">
    <location>
        <position position="1"/>
    </location>
</feature>
<accession>A0A195B912</accession>
<gene>
    <name evidence="2" type="ORF">ALC53_08884</name>
</gene>
<feature type="compositionally biased region" description="Basic and acidic residues" evidence="1">
    <location>
        <begin position="23"/>
        <end position="34"/>
    </location>
</feature>